<name>A0ABS3XZ98_9ACTN</name>
<comment type="caution">
    <text evidence="2">The sequence shown here is derived from an EMBL/GenBank/DDBJ whole genome shotgun (WGS) entry which is preliminary data.</text>
</comment>
<reference evidence="2 3" key="1">
    <citation type="submission" date="2021-02" db="EMBL/GenBank/DDBJ databases">
        <title>Streptomyces spirodelae sp. nov., isolated from duckweed.</title>
        <authorList>
            <person name="Saimee Y."/>
            <person name="Duangmal K."/>
        </authorList>
    </citation>
    <scope>NUCLEOTIDE SEQUENCE [LARGE SCALE GENOMIC DNA]</scope>
    <source>
        <strain evidence="2 3">DSM 42105</strain>
    </source>
</reference>
<dbReference type="EMBL" id="JAFFZM010000012">
    <property type="protein sequence ID" value="MBO8200679.1"/>
    <property type="molecule type" value="Genomic_DNA"/>
</dbReference>
<dbReference type="Proteomes" id="UP000721954">
    <property type="component" value="Unassembled WGS sequence"/>
</dbReference>
<dbReference type="GeneID" id="96261011"/>
<protein>
    <recommendedName>
        <fullName evidence="4">Lipoprotein</fullName>
    </recommendedName>
</protein>
<evidence type="ECO:0000313" key="3">
    <source>
        <dbReference type="Proteomes" id="UP000721954"/>
    </source>
</evidence>
<dbReference type="InterPro" id="IPR038468">
    <property type="entry name" value="MmpS_C"/>
</dbReference>
<evidence type="ECO:0000256" key="1">
    <source>
        <dbReference type="SAM" id="MobiDB-lite"/>
    </source>
</evidence>
<dbReference type="PROSITE" id="PS51257">
    <property type="entry name" value="PROKAR_LIPOPROTEIN"/>
    <property type="match status" value="1"/>
</dbReference>
<dbReference type="Gene3D" id="2.60.40.2880">
    <property type="entry name" value="MmpS1-5, C-terminal soluble domain"/>
    <property type="match status" value="1"/>
</dbReference>
<feature type="compositionally biased region" description="Polar residues" evidence="1">
    <location>
        <begin position="52"/>
        <end position="64"/>
    </location>
</feature>
<feature type="region of interest" description="Disordered" evidence="1">
    <location>
        <begin position="21"/>
        <end position="68"/>
    </location>
</feature>
<gene>
    <name evidence="2" type="ORF">JW613_20540</name>
</gene>
<dbReference type="RefSeq" id="WP_209212295.1">
    <property type="nucleotide sequence ID" value="NZ_JAFFZM010000012.1"/>
</dbReference>
<keyword evidence="3" id="KW-1185">Reference proteome</keyword>
<evidence type="ECO:0000313" key="2">
    <source>
        <dbReference type="EMBL" id="MBO8200679.1"/>
    </source>
</evidence>
<accession>A0ABS3XZ98</accession>
<feature type="compositionally biased region" description="Basic and acidic residues" evidence="1">
    <location>
        <begin position="40"/>
        <end position="51"/>
    </location>
</feature>
<proteinExistence type="predicted"/>
<organism evidence="2 3">
    <name type="scientific">Streptomyces smyrnaeus</name>
    <dbReference type="NCBI Taxonomy" id="1387713"/>
    <lineage>
        <taxon>Bacteria</taxon>
        <taxon>Bacillati</taxon>
        <taxon>Actinomycetota</taxon>
        <taxon>Actinomycetes</taxon>
        <taxon>Kitasatosporales</taxon>
        <taxon>Streptomycetaceae</taxon>
        <taxon>Streptomyces</taxon>
    </lineage>
</organism>
<sequence>MRRTVAGAAWVMVGVLVTGCGGGSDGNEESDDKPAAAATPKDKWGPPETHEVTLQVSGTGSSQIGWADGTSHFETATLPWKKTAQVTLEGAQLKEGVQLYVTPQAVKGADGKFVFPPCVLKVDGKKVDENAGGQSSQGCKYTLKGS</sequence>
<evidence type="ECO:0008006" key="4">
    <source>
        <dbReference type="Google" id="ProtNLM"/>
    </source>
</evidence>